<sequence>MTQEDDDRAFVQSKISGRIRVLAADEAPSEAPAWWIEANAAAGRDAVAIALEHWRPVVGARLPQFLAQIERDGTGVFLARRARLEGKPDDLLLLYALADPDDPSAVLTRFGPLPAAAGAVPACWPNLPAELQSFFLALHNGFHVDLGGLGLHEADSFVFPSEHGEPDDYEFWSPSEDNPHVSHLVEVAGDGCGGGLCLDVSNREGQGWDWYQGMFKAVDFWPALDTILRQDLS</sequence>
<dbReference type="STRING" id="679197.HMPREF9336_01785"/>
<dbReference type="AlphaFoldDB" id="E5XQL3"/>
<comment type="caution">
    <text evidence="1">The sequence shown here is derived from an EMBL/GenBank/DDBJ whole genome shotgun (WGS) entry which is preliminary data.</text>
</comment>
<dbReference type="Proteomes" id="UP000004816">
    <property type="component" value="Unassembled WGS sequence"/>
</dbReference>
<gene>
    <name evidence="1" type="ORF">HMPREF9336_01785</name>
</gene>
<keyword evidence="2" id="KW-1185">Reference proteome</keyword>
<accession>E5XQL3</accession>
<dbReference type="HOGENOM" id="CLU_1189238_0_0_11"/>
<reference evidence="1 2" key="1">
    <citation type="journal article" date="2011" name="Stand. Genomic Sci.">
        <title>High quality draft genome sequence of Segniliparus rugosus CDC 945(T)= (ATCC BAA-974(T)).</title>
        <authorList>
            <person name="Earl A.M."/>
            <person name="Desjardins C.A."/>
            <person name="Fitzgerald M.G."/>
            <person name="Arachchi H.M."/>
            <person name="Zeng Q."/>
            <person name="Mehta T."/>
            <person name="Griggs A."/>
            <person name="Birren B.W."/>
            <person name="Toney N.C."/>
            <person name="Carr J."/>
            <person name="Posey J."/>
            <person name="Butler W.R."/>
        </authorList>
    </citation>
    <scope>NUCLEOTIDE SEQUENCE [LARGE SCALE GENOMIC DNA]</scope>
    <source>
        <strain evidence="2">ATCC BAA-974 / DSM 45345 / CCUG 50838 / CIP 108380 / JCM 13579 / CDC 945</strain>
    </source>
</reference>
<dbReference type="RefSeq" id="WP_007469565.1">
    <property type="nucleotide sequence ID" value="NZ_KI391953.1"/>
</dbReference>
<dbReference type="EMBL" id="ACZI02000002">
    <property type="protein sequence ID" value="EFV13363.1"/>
    <property type="molecule type" value="Genomic_DNA"/>
</dbReference>
<evidence type="ECO:0000313" key="1">
    <source>
        <dbReference type="EMBL" id="EFV13363.1"/>
    </source>
</evidence>
<proteinExistence type="predicted"/>
<name>E5XQL3_SEGRC</name>
<protein>
    <recommendedName>
        <fullName evidence="3">SMI1/KNR4 family protein</fullName>
    </recommendedName>
</protein>
<evidence type="ECO:0008006" key="3">
    <source>
        <dbReference type="Google" id="ProtNLM"/>
    </source>
</evidence>
<organism evidence="1 2">
    <name type="scientific">Segniliparus rugosus (strain ATCC BAA-974 / DSM 45345 / CCUG 50838 / CIP 108380 / JCM 13579 / CDC 945)</name>
    <dbReference type="NCBI Taxonomy" id="679197"/>
    <lineage>
        <taxon>Bacteria</taxon>
        <taxon>Bacillati</taxon>
        <taxon>Actinomycetota</taxon>
        <taxon>Actinomycetes</taxon>
        <taxon>Mycobacteriales</taxon>
        <taxon>Segniliparaceae</taxon>
        <taxon>Segniliparus</taxon>
    </lineage>
</organism>
<evidence type="ECO:0000313" key="2">
    <source>
        <dbReference type="Proteomes" id="UP000004816"/>
    </source>
</evidence>